<evidence type="ECO:0000256" key="8">
    <source>
        <dbReference type="ARBA" id="ARBA00023266"/>
    </source>
</evidence>
<evidence type="ECO:0000256" key="2">
    <source>
        <dbReference type="ARBA" id="ARBA00022679"/>
    </source>
</evidence>
<dbReference type="Pfam" id="PF02769">
    <property type="entry name" value="AIRS_C"/>
    <property type="match status" value="1"/>
</dbReference>
<dbReference type="NCBIfam" id="TIGR00476">
    <property type="entry name" value="selD"/>
    <property type="match status" value="1"/>
</dbReference>
<comment type="similarity">
    <text evidence="1 9">Belongs to the selenophosphate synthase 1 family. Class I subfamily.</text>
</comment>
<evidence type="ECO:0000313" key="12">
    <source>
        <dbReference type="EMBL" id="KKY02704.1"/>
    </source>
</evidence>
<keyword evidence="7 9" id="KW-0460">Magnesium</keyword>
<dbReference type="CDD" id="cd02195">
    <property type="entry name" value="SelD"/>
    <property type="match status" value="1"/>
</dbReference>
<dbReference type="InterPro" id="IPR016188">
    <property type="entry name" value="PurM-like_N"/>
</dbReference>
<dbReference type="HAMAP" id="MF_00625">
    <property type="entry name" value="SelD"/>
    <property type="match status" value="1"/>
</dbReference>
<dbReference type="PANTHER" id="PTHR10256">
    <property type="entry name" value="SELENIDE, WATER DIKINASE"/>
    <property type="match status" value="1"/>
</dbReference>
<feature type="binding site" evidence="9">
    <location>
        <position position="203"/>
    </location>
    <ligand>
        <name>Mg(2+)</name>
        <dbReference type="ChEBI" id="CHEBI:18420"/>
    </ligand>
</feature>
<dbReference type="InterPro" id="IPR004536">
    <property type="entry name" value="SPS/SelD"/>
</dbReference>
<feature type="binding site" description="in other chain" evidence="9">
    <location>
        <position position="68"/>
    </location>
    <ligand>
        <name>ATP</name>
        <dbReference type="ChEBI" id="CHEBI:30616"/>
        <note>ligand shared between dimeric partners</note>
    </ligand>
</feature>
<dbReference type="GO" id="GO:0016260">
    <property type="term" value="P:selenocysteine biosynthetic process"/>
    <property type="evidence" value="ECO:0007669"/>
    <property type="project" value="InterPro"/>
</dbReference>
<dbReference type="InterPro" id="IPR010918">
    <property type="entry name" value="PurM-like_C_dom"/>
</dbReference>
<keyword evidence="5 9" id="KW-0418">Kinase</keyword>
<comment type="subunit">
    <text evidence="9">Homodimer.</text>
</comment>
<evidence type="ECO:0000256" key="7">
    <source>
        <dbReference type="ARBA" id="ARBA00022842"/>
    </source>
</evidence>
<dbReference type="SUPFAM" id="SSF55326">
    <property type="entry name" value="PurM N-terminal domain-like"/>
    <property type="match status" value="1"/>
</dbReference>
<proteinExistence type="inferred from homology"/>
<evidence type="ECO:0000259" key="10">
    <source>
        <dbReference type="Pfam" id="PF00586"/>
    </source>
</evidence>
<dbReference type="NCBIfam" id="NF002098">
    <property type="entry name" value="PRK00943.1"/>
    <property type="match status" value="1"/>
</dbReference>
<dbReference type="SUPFAM" id="SSF56042">
    <property type="entry name" value="PurM C-terminal domain-like"/>
    <property type="match status" value="1"/>
</dbReference>
<dbReference type="EC" id="2.7.9.3" evidence="9"/>
<evidence type="ECO:0000256" key="3">
    <source>
        <dbReference type="ARBA" id="ARBA00022723"/>
    </source>
</evidence>
<dbReference type="PATRIC" id="rast|0.CDS.1"/>
<evidence type="ECO:0000256" key="1">
    <source>
        <dbReference type="ARBA" id="ARBA00008026"/>
    </source>
</evidence>
<evidence type="ECO:0000256" key="4">
    <source>
        <dbReference type="ARBA" id="ARBA00022741"/>
    </source>
</evidence>
<comment type="catalytic activity">
    <reaction evidence="9">
        <text>hydrogenselenide + ATP + H2O = selenophosphate + AMP + phosphate + 2 H(+)</text>
        <dbReference type="Rhea" id="RHEA:18737"/>
        <dbReference type="ChEBI" id="CHEBI:15377"/>
        <dbReference type="ChEBI" id="CHEBI:15378"/>
        <dbReference type="ChEBI" id="CHEBI:16144"/>
        <dbReference type="ChEBI" id="CHEBI:29317"/>
        <dbReference type="ChEBI" id="CHEBI:30616"/>
        <dbReference type="ChEBI" id="CHEBI:43474"/>
        <dbReference type="ChEBI" id="CHEBI:456215"/>
        <dbReference type="EC" id="2.7.9.3"/>
    </reaction>
</comment>
<feature type="binding site" description="in other chain" evidence="9">
    <location>
        <begin position="25"/>
        <end position="27"/>
    </location>
    <ligand>
        <name>ATP</name>
        <dbReference type="ChEBI" id="CHEBI:30616"/>
        <note>ligand shared between dimeric partners</note>
    </ligand>
</feature>
<dbReference type="GO" id="GO:0004756">
    <property type="term" value="F:selenide, water dikinase activity"/>
    <property type="evidence" value="ECO:0007669"/>
    <property type="project" value="UniProtKB-UniRule"/>
</dbReference>
<dbReference type="Gene3D" id="3.90.650.10">
    <property type="entry name" value="PurM-like C-terminal domain"/>
    <property type="match status" value="1"/>
</dbReference>
<feature type="binding site" evidence="9">
    <location>
        <position position="68"/>
    </location>
    <ligand>
        <name>Mg(2+)</name>
        <dbReference type="ChEBI" id="CHEBI:18420"/>
    </ligand>
</feature>
<keyword evidence="2 9" id="KW-0808">Transferase</keyword>
<evidence type="ECO:0000256" key="5">
    <source>
        <dbReference type="ARBA" id="ARBA00022777"/>
    </source>
</evidence>
<comment type="function">
    <text evidence="9">Synthesizes selenophosphate from selenide and ATP.</text>
</comment>
<keyword evidence="4 9" id="KW-0547">Nucleotide-binding</keyword>
<feature type="binding site" evidence="9">
    <location>
        <begin position="115"/>
        <end position="117"/>
    </location>
    <ligand>
        <name>ATP</name>
        <dbReference type="ChEBI" id="CHEBI:30616"/>
        <note>ligand shared between dimeric partners</note>
    </ligand>
</feature>
<dbReference type="InterPro" id="IPR036676">
    <property type="entry name" value="PurM-like_C_sf"/>
</dbReference>
<protein>
    <recommendedName>
        <fullName evidence="9">Selenide, water dikinase</fullName>
        <ecNumber evidence="9">2.7.9.3</ecNumber>
    </recommendedName>
    <alternativeName>
        <fullName evidence="9">Selenium donor protein</fullName>
    </alternativeName>
    <alternativeName>
        <fullName evidence="9">Selenophosphate synthase</fullName>
    </alternativeName>
</protein>
<accession>A0A0M3DMM6</accession>
<evidence type="ECO:0000259" key="11">
    <source>
        <dbReference type="Pfam" id="PF02769"/>
    </source>
</evidence>
<comment type="cofactor">
    <cofactor evidence="9">
        <name>Mg(2+)</name>
        <dbReference type="ChEBI" id="CHEBI:18420"/>
    </cofactor>
    <text evidence="9">Binds 1 Mg(2+) ion per monomer.</text>
</comment>
<name>A0A0M3DMM6_9FIRM</name>
<dbReference type="Proteomes" id="UP000034407">
    <property type="component" value="Unassembled WGS sequence"/>
</dbReference>
<keyword evidence="8 9" id="KW-0711">Selenium</keyword>
<dbReference type="GO" id="GO:0005737">
    <property type="term" value="C:cytoplasm"/>
    <property type="evidence" value="ECO:0007669"/>
    <property type="project" value="TreeGrafter"/>
</dbReference>
<feature type="binding site" evidence="9">
    <location>
        <position position="28"/>
    </location>
    <ligand>
        <name>Mg(2+)</name>
        <dbReference type="ChEBI" id="CHEBI:18420"/>
    </ligand>
</feature>
<feature type="domain" description="PurM-like N-terminal" evidence="10">
    <location>
        <begin position="27"/>
        <end position="133"/>
    </location>
</feature>
<organism evidence="12 13">
    <name type="scientific">Paraclostridium benzoelyticum</name>
    <dbReference type="NCBI Taxonomy" id="1629550"/>
    <lineage>
        <taxon>Bacteria</taxon>
        <taxon>Bacillati</taxon>
        <taxon>Bacillota</taxon>
        <taxon>Clostridia</taxon>
        <taxon>Peptostreptococcales</taxon>
        <taxon>Peptostreptococcaceae</taxon>
        <taxon>Paraclostridium</taxon>
    </lineage>
</organism>
<dbReference type="FunFam" id="3.90.650.10:FF:000004">
    <property type="entry name" value="Selenide, water dikinase"/>
    <property type="match status" value="1"/>
</dbReference>
<dbReference type="EMBL" id="LBBT01000033">
    <property type="protein sequence ID" value="KKY02704.1"/>
    <property type="molecule type" value="Genomic_DNA"/>
</dbReference>
<sequence length="324" mass="34816">MASVLSQLPKNTSDKKENLLVGLETSDDAAVYKLNDETALIQTLDFFTPMIDDPYIFGQIAASNSLSDVYAMGGKPLVAMNIVCFPACHDMNVLAEILKGGMDKVKESGALLVGGHTVDDKEPKYGLSVSGTVHPDKVLSNATAKVGDKLVITKPIGVGILNTAMKEGLVDEETSKIVVETMVHLNKYAAMSFDNIKVNSVTDITGFGLLGHALEMAKASEVSIELNANEIPILNGAIDMAKMGIIPAGMYRNKQYISSDVKLENIEEAMEDILYDPQTSGGLLISVESDLADILVEDMKKNGSIEAKIIGTVVDKKEKYITVK</sequence>
<feature type="binding site" description="in other chain" evidence="9">
    <location>
        <position position="45"/>
    </location>
    <ligand>
        <name>ATP</name>
        <dbReference type="ChEBI" id="CHEBI:30616"/>
        <note>ligand shared between dimeric partners</note>
    </ligand>
</feature>
<dbReference type="AlphaFoldDB" id="A0A0M3DMM6"/>
<evidence type="ECO:0000313" key="13">
    <source>
        <dbReference type="Proteomes" id="UP000034407"/>
    </source>
</evidence>
<dbReference type="InterPro" id="IPR036921">
    <property type="entry name" value="PurM-like_N_sf"/>
</dbReference>
<comment type="caution">
    <text evidence="9">Lacks conserved residue(s) required for the propagation of feature annotation.</text>
</comment>
<keyword evidence="13" id="KW-1185">Reference proteome</keyword>
<gene>
    <name evidence="9" type="primary">selD</name>
    <name evidence="12" type="ORF">VN21_01800</name>
</gene>
<dbReference type="PIRSF" id="PIRSF036407">
    <property type="entry name" value="Selenphspht_syn"/>
    <property type="match status" value="1"/>
</dbReference>
<dbReference type="Pfam" id="PF00586">
    <property type="entry name" value="AIRS"/>
    <property type="match status" value="1"/>
</dbReference>
<dbReference type="PANTHER" id="PTHR10256:SF0">
    <property type="entry name" value="INACTIVE SELENIDE, WATER DIKINASE-LIKE PROTEIN-RELATED"/>
    <property type="match status" value="1"/>
</dbReference>
<comment type="caution">
    <text evidence="12">The sequence shown here is derived from an EMBL/GenBank/DDBJ whole genome shotgun (WGS) entry which is preliminary data.</text>
</comment>
<feature type="domain" description="PurM-like C-terminal" evidence="11">
    <location>
        <begin position="145"/>
        <end position="324"/>
    </location>
</feature>
<dbReference type="GO" id="GO:0005524">
    <property type="term" value="F:ATP binding"/>
    <property type="evidence" value="ECO:0007669"/>
    <property type="project" value="UniProtKB-UniRule"/>
</dbReference>
<dbReference type="GO" id="GO:0000287">
    <property type="term" value="F:magnesium ion binding"/>
    <property type="evidence" value="ECO:0007669"/>
    <property type="project" value="UniProtKB-UniRule"/>
</dbReference>
<reference evidence="12 13" key="1">
    <citation type="submission" date="2015-04" db="EMBL/GenBank/DDBJ databases">
        <title>Microcin producing Clostridium sp. JC272T.</title>
        <authorList>
            <person name="Jyothsna T."/>
            <person name="Sasikala C."/>
            <person name="Ramana C."/>
        </authorList>
    </citation>
    <scope>NUCLEOTIDE SEQUENCE [LARGE SCALE GENOMIC DNA]</scope>
    <source>
        <strain evidence="12 13">JC272</strain>
    </source>
</reference>
<evidence type="ECO:0000256" key="6">
    <source>
        <dbReference type="ARBA" id="ARBA00022840"/>
    </source>
</evidence>
<keyword evidence="6 9" id="KW-0067">ATP-binding</keyword>
<evidence type="ECO:0000256" key="9">
    <source>
        <dbReference type="HAMAP-Rule" id="MF_00625"/>
    </source>
</evidence>
<dbReference type="Gene3D" id="3.30.1330.10">
    <property type="entry name" value="PurM-like, N-terminal domain"/>
    <property type="match status" value="1"/>
</dbReference>
<dbReference type="InterPro" id="IPR023061">
    <property type="entry name" value="SelD_I"/>
</dbReference>
<keyword evidence="3 9" id="KW-0479">Metal-binding</keyword>